<comment type="caution">
    <text evidence="2">The sequence shown here is derived from an EMBL/GenBank/DDBJ whole genome shotgun (WGS) entry which is preliminary data.</text>
</comment>
<dbReference type="AlphaFoldDB" id="A0A8T0IWZ9"/>
<accession>A0A8T0IWZ9</accession>
<reference evidence="2" key="1">
    <citation type="submission" date="2020-06" db="EMBL/GenBank/DDBJ databases">
        <title>WGS assembly of Ceratodon purpureus strain R40.</title>
        <authorList>
            <person name="Carey S.B."/>
            <person name="Jenkins J."/>
            <person name="Shu S."/>
            <person name="Lovell J.T."/>
            <person name="Sreedasyam A."/>
            <person name="Maumus F."/>
            <person name="Tiley G.P."/>
            <person name="Fernandez-Pozo N."/>
            <person name="Barry K."/>
            <person name="Chen C."/>
            <person name="Wang M."/>
            <person name="Lipzen A."/>
            <person name="Daum C."/>
            <person name="Saski C.A."/>
            <person name="Payton A.C."/>
            <person name="Mcbreen J.C."/>
            <person name="Conrad R.E."/>
            <person name="Kollar L.M."/>
            <person name="Olsson S."/>
            <person name="Huttunen S."/>
            <person name="Landis J.B."/>
            <person name="Wickett N.J."/>
            <person name="Johnson M.G."/>
            <person name="Rensing S.A."/>
            <person name="Grimwood J."/>
            <person name="Schmutz J."/>
            <person name="Mcdaniel S.F."/>
        </authorList>
    </citation>
    <scope>NUCLEOTIDE SEQUENCE</scope>
    <source>
        <strain evidence="2">R40</strain>
    </source>
</reference>
<proteinExistence type="predicted"/>
<dbReference type="Proteomes" id="UP000822688">
    <property type="component" value="Chromosome 2"/>
</dbReference>
<evidence type="ECO:0000256" key="1">
    <source>
        <dbReference type="SAM" id="MobiDB-lite"/>
    </source>
</evidence>
<evidence type="ECO:0000313" key="3">
    <source>
        <dbReference type="Proteomes" id="UP000822688"/>
    </source>
</evidence>
<dbReference type="EMBL" id="CM026422">
    <property type="protein sequence ID" value="KAG0588254.1"/>
    <property type="molecule type" value="Genomic_DNA"/>
</dbReference>
<organism evidence="2 3">
    <name type="scientific">Ceratodon purpureus</name>
    <name type="common">Fire moss</name>
    <name type="synonym">Dicranum purpureum</name>
    <dbReference type="NCBI Taxonomy" id="3225"/>
    <lineage>
        <taxon>Eukaryota</taxon>
        <taxon>Viridiplantae</taxon>
        <taxon>Streptophyta</taxon>
        <taxon>Embryophyta</taxon>
        <taxon>Bryophyta</taxon>
        <taxon>Bryophytina</taxon>
        <taxon>Bryopsida</taxon>
        <taxon>Dicranidae</taxon>
        <taxon>Pseudoditrichales</taxon>
        <taxon>Ditrichaceae</taxon>
        <taxon>Ceratodon</taxon>
    </lineage>
</organism>
<name>A0A8T0IWZ9_CERPU</name>
<feature type="region of interest" description="Disordered" evidence="1">
    <location>
        <begin position="83"/>
        <end position="111"/>
    </location>
</feature>
<protein>
    <submittedName>
        <fullName evidence="2">Uncharacterized protein</fullName>
    </submittedName>
</protein>
<evidence type="ECO:0000313" key="2">
    <source>
        <dbReference type="EMBL" id="KAG0588254.1"/>
    </source>
</evidence>
<keyword evidence="3" id="KW-1185">Reference proteome</keyword>
<feature type="compositionally biased region" description="Polar residues" evidence="1">
    <location>
        <begin position="98"/>
        <end position="111"/>
    </location>
</feature>
<gene>
    <name evidence="2" type="ORF">KC19_2G229000</name>
</gene>
<sequence>MNGIGMSEHETLRLLDILRYLFSDRDLQGFSHEAFTWQKMNIRPLKFYSANRGLIWYHHLVAASRGKLKDCIALARESCYHPSHSSETAKHMDKAMPNVSQVPVSSPNKIF</sequence>